<evidence type="ECO:0000256" key="9">
    <source>
        <dbReference type="ARBA" id="ARBA00023303"/>
    </source>
</evidence>
<dbReference type="InterPro" id="IPR005821">
    <property type="entry name" value="Ion_trans_dom"/>
</dbReference>
<accession>A0A1W0WCA1</accession>
<dbReference type="Pfam" id="PF12796">
    <property type="entry name" value="Ank_2"/>
    <property type="match status" value="9"/>
</dbReference>
<feature type="repeat" description="ANK" evidence="10">
    <location>
        <begin position="949"/>
        <end position="969"/>
    </location>
</feature>
<feature type="repeat" description="ANK" evidence="10">
    <location>
        <begin position="1131"/>
        <end position="1163"/>
    </location>
</feature>
<feature type="region of interest" description="Disordered" evidence="11">
    <location>
        <begin position="1"/>
        <end position="48"/>
    </location>
</feature>
<feature type="repeat" description="ANK" evidence="10">
    <location>
        <begin position="711"/>
        <end position="743"/>
    </location>
</feature>
<dbReference type="PROSITE" id="PS50088">
    <property type="entry name" value="ANK_REPEAT"/>
    <property type="match status" value="19"/>
</dbReference>
<dbReference type="SUPFAM" id="SSF48403">
    <property type="entry name" value="Ankyrin repeat"/>
    <property type="match status" value="3"/>
</dbReference>
<evidence type="ECO:0000256" key="12">
    <source>
        <dbReference type="SAM" id="Phobius"/>
    </source>
</evidence>
<evidence type="ECO:0000256" key="1">
    <source>
        <dbReference type="ARBA" id="ARBA00004141"/>
    </source>
</evidence>
<dbReference type="InterPro" id="IPR051165">
    <property type="entry name" value="Multifunctional_ANK_Repeat"/>
</dbReference>
<feature type="transmembrane region" description="Helical" evidence="12">
    <location>
        <begin position="1425"/>
        <end position="1447"/>
    </location>
</feature>
<dbReference type="PANTHER" id="PTHR24123:SF33">
    <property type="entry name" value="PROTEIN HOS4"/>
    <property type="match status" value="1"/>
</dbReference>
<feature type="repeat" description="ANK" evidence="10">
    <location>
        <begin position="386"/>
        <end position="418"/>
    </location>
</feature>
<evidence type="ECO:0000259" key="13">
    <source>
        <dbReference type="Pfam" id="PF00520"/>
    </source>
</evidence>
<comment type="subcellular location">
    <subcellularLocation>
        <location evidence="1">Membrane</location>
        <topology evidence="1">Multi-pass membrane protein</topology>
    </subcellularLocation>
</comment>
<name>A0A1W0WCA1_HYPEX</name>
<feature type="repeat" description="ANK" evidence="10">
    <location>
        <begin position="519"/>
        <end position="552"/>
    </location>
</feature>
<dbReference type="InterPro" id="IPR002153">
    <property type="entry name" value="TRPC_channel"/>
</dbReference>
<dbReference type="Proteomes" id="UP000192578">
    <property type="component" value="Unassembled WGS sequence"/>
</dbReference>
<dbReference type="Gene3D" id="1.25.40.20">
    <property type="entry name" value="Ankyrin repeat-containing domain"/>
    <property type="match status" value="6"/>
</dbReference>
<evidence type="ECO:0000313" key="15">
    <source>
        <dbReference type="Proteomes" id="UP000192578"/>
    </source>
</evidence>
<evidence type="ECO:0000256" key="3">
    <source>
        <dbReference type="ARBA" id="ARBA00022692"/>
    </source>
</evidence>
<evidence type="ECO:0000256" key="10">
    <source>
        <dbReference type="PROSITE-ProRule" id="PRU00023"/>
    </source>
</evidence>
<keyword evidence="3 12" id="KW-0812">Transmembrane</keyword>
<dbReference type="EMBL" id="MTYJ01000136">
    <property type="protein sequence ID" value="OQV12783.1"/>
    <property type="molecule type" value="Genomic_DNA"/>
</dbReference>
<feature type="repeat" description="ANK" evidence="10">
    <location>
        <begin position="916"/>
        <end position="948"/>
    </location>
</feature>
<dbReference type="PANTHER" id="PTHR24123">
    <property type="entry name" value="ANKYRIN REPEAT-CONTAINING"/>
    <property type="match status" value="1"/>
</dbReference>
<evidence type="ECO:0000256" key="7">
    <source>
        <dbReference type="ARBA" id="ARBA00023065"/>
    </source>
</evidence>
<dbReference type="PROSITE" id="PS50297">
    <property type="entry name" value="ANK_REP_REGION"/>
    <property type="match status" value="17"/>
</dbReference>
<dbReference type="GO" id="GO:0016020">
    <property type="term" value="C:membrane"/>
    <property type="evidence" value="ECO:0007669"/>
    <property type="project" value="UniProtKB-SubCell"/>
</dbReference>
<dbReference type="OrthoDB" id="195446at2759"/>
<feature type="repeat" description="ANK" evidence="10">
    <location>
        <begin position="452"/>
        <end position="484"/>
    </location>
</feature>
<keyword evidence="8 12" id="KW-0472">Membrane</keyword>
<dbReference type="PRINTS" id="PR01415">
    <property type="entry name" value="ANKYRIN"/>
</dbReference>
<feature type="repeat" description="ANK" evidence="10">
    <location>
        <begin position="811"/>
        <end position="843"/>
    </location>
</feature>
<keyword evidence="2" id="KW-0813">Transport</keyword>
<feature type="repeat" description="ANK" evidence="10">
    <location>
        <begin position="553"/>
        <end position="585"/>
    </location>
</feature>
<feature type="region of interest" description="Disordered" evidence="11">
    <location>
        <begin position="147"/>
        <end position="175"/>
    </location>
</feature>
<evidence type="ECO:0000256" key="4">
    <source>
        <dbReference type="ARBA" id="ARBA00022737"/>
    </source>
</evidence>
<feature type="transmembrane region" description="Helical" evidence="12">
    <location>
        <begin position="1353"/>
        <end position="1378"/>
    </location>
</feature>
<feature type="transmembrane region" description="Helical" evidence="12">
    <location>
        <begin position="1459"/>
        <end position="1488"/>
    </location>
</feature>
<keyword evidence="4" id="KW-0677">Repeat</keyword>
<feature type="compositionally biased region" description="Polar residues" evidence="11">
    <location>
        <begin position="147"/>
        <end position="158"/>
    </location>
</feature>
<evidence type="ECO:0000313" key="14">
    <source>
        <dbReference type="EMBL" id="OQV12783.1"/>
    </source>
</evidence>
<dbReference type="Pfam" id="PF00520">
    <property type="entry name" value="Ion_trans"/>
    <property type="match status" value="1"/>
</dbReference>
<feature type="domain" description="Ion transport" evidence="13">
    <location>
        <begin position="1368"/>
        <end position="1609"/>
    </location>
</feature>
<feature type="repeat" description="ANK" evidence="10">
    <location>
        <begin position="744"/>
        <end position="776"/>
    </location>
</feature>
<protein>
    <submittedName>
        <fullName evidence="14">Ankyrin-3</fullName>
    </submittedName>
</protein>
<evidence type="ECO:0000256" key="11">
    <source>
        <dbReference type="SAM" id="MobiDB-lite"/>
    </source>
</evidence>
<feature type="transmembrane region" description="Helical" evidence="12">
    <location>
        <begin position="1495"/>
        <end position="1517"/>
    </location>
</feature>
<sequence length="1741" mass="190984">MSRITVNKKSLPGVRVFPPGPAQSGAVHFTHDEDFPPPPPPPPPPPMEEDLDVRLVQPSQVRKSKIGVNRFPVKTLPHGPVKWKVPERTTAVQATQELLLSQGFRVPTPTPAIEEDEVSIIEDGATTVIQVEAPSPDVTEERTFSWRNQQTAPSNGKSTPIKAPRREVERTEKPAKQEFFRRSPSPKPMLENPELPGDVGALLIESCLSSSWTSVENLLRLLEKAIRFPEKRDQVTAAINTSDEEGETALHYAAREGKEEMVRLLVQLGADATVIGGTMQQLPLHLASIRKFGAWPIVQFLVPLSGPDGKVTPDKDGYIPLWRAAEAGNLHVLRELISEDAHQQLCYQNKVQNGDTLAHHLIRRKNMEIFRILMDTDGPTDIQNDDGEALLHVATMMGVADAVGILYEKRADPDILDNNGDTLVHIAARSGHANTVELLIKRGVAASMSNKAGHLALHVAAEHGYADVAAILIANGSSVDAVTKEGFMPLHLAVMFGHPNVVETLLGRGASVNSKGGKAGEAPLHICARSPLGDKSAELLIKSGANPSIQTEDGTTPLHCAVTEGSLKIVRILLQEGASNATANNSGETPLHIGVLNCHYDVVRELLDHISRNESPAAATAACNAQDHVGETGLHHVAQVAIDREHFEGEDVMLTQLLLDFNADANIPTKETEETPLHYCARFGNYEILSTILAYLGPERILSGLNRVAKNGWSPLLTACDQGNADVVRVLLKNNARVDVFDEEGRAALHLAAEKDHLEVVELLLEHKAFVNAKNKAGVTPAHLAAERGAGEIMELLVEKYSASTDVLSLSKKTPLHLAAQAGQYNICERLLRLGADPQVKDQRGQTPLHLAAAKNHAKIVQLLFQSMRDVDPSTIVDQKGLNVVHVAAKNGSLDVIQMLLSIDKPMVIESKVKTTDSTALHLAAAGGHDSIVELLVREGASATEENKEGMTPLHLAARYGHVSILECLKDNVSLTICSVKTGLTALHLAAFCGQVEFARELLTSVPVTIVSVTPTVNNNLVKHIGGEPGLTALHLACHSGQENMVRLLLNYPGAMADGAADLTGMTPLHMAAMNGHIPVVSLLLSKIGTKIDVKDTKGRSALMMAAANGHPEMVTLLNGQGADVSAEDNNGWTSLHHAAHAGHLKVAKVLSDHGASSTAKNKDGKIPMCLAAFSMRTALVLYLITKPHDVFELMEDRSFVFDLMMCSKTAQNKPLQEFIISSPSPVEIALKLARFYSDLSNREKERERDLKLAAKFCETLANDLLVISCNKFNPAVILRAVDRNEKSLMNILIEGEHKDVVALPAVQRYLTDVWHGNQPWSDRHSFFVFFGFLFCPPVWFLFGLPLGHKYNYIPFVKLMCHIVSHLYFIFILIIVFMSPFEKLYNRHDAYPTPEEVILVIWTVGKLAEEVTTKEERSGLGWLRVLILILSAIAFAFHFIAFAFNIGADTEMLYLRNQILGLVDFFACIQIISFLSFHYMFGPFAIIIRDVIKDLLRFLVILILFMVGFTFCLSALYEDVIKPPDGFEHENGSILDMALDPLESFKTLYFALFGLVDAGDLLPSKYGPAFAYTLITLLYAIYLMVTMVVLINLLIAMLSDTYQRIQARSDLEWKYGRAKLVMNMDTAAITPPPLNTVTIILTTARDGCKRCLTRKRKLADGVSDDNLSKVSSHHSVPRGEIWRKSMQGNIEVGASQLFRNIPVAKLPDCIDWRAVVAGYVVSANDEDELLEMEIENEIDHA</sequence>
<feature type="repeat" description="ANK" evidence="10">
    <location>
        <begin position="1098"/>
        <end position="1130"/>
    </location>
</feature>
<feature type="repeat" description="ANK" evidence="10">
    <location>
        <begin position="777"/>
        <end position="800"/>
    </location>
</feature>
<keyword evidence="15" id="KW-1185">Reference proteome</keyword>
<evidence type="ECO:0000256" key="6">
    <source>
        <dbReference type="ARBA" id="ARBA00023043"/>
    </source>
</evidence>
<keyword evidence="9" id="KW-0407">Ion channel</keyword>
<proteinExistence type="predicted"/>
<dbReference type="SMART" id="SM00248">
    <property type="entry name" value="ANK"/>
    <property type="match status" value="26"/>
</dbReference>
<feature type="compositionally biased region" description="Pro residues" evidence="11">
    <location>
        <begin position="36"/>
        <end position="46"/>
    </location>
</feature>
<feature type="compositionally biased region" description="Basic and acidic residues" evidence="11">
    <location>
        <begin position="164"/>
        <end position="175"/>
    </location>
</feature>
<reference evidence="15" key="1">
    <citation type="submission" date="2017-01" db="EMBL/GenBank/DDBJ databases">
        <title>Comparative genomics of anhydrobiosis in the tardigrade Hypsibius dujardini.</title>
        <authorList>
            <person name="Yoshida Y."/>
            <person name="Koutsovoulos G."/>
            <person name="Laetsch D."/>
            <person name="Stevens L."/>
            <person name="Kumar S."/>
            <person name="Horikawa D."/>
            <person name="Ishino K."/>
            <person name="Komine S."/>
            <person name="Tomita M."/>
            <person name="Blaxter M."/>
            <person name="Arakawa K."/>
        </authorList>
    </citation>
    <scope>NUCLEOTIDE SEQUENCE [LARGE SCALE GENOMIC DNA]</scope>
    <source>
        <strain evidence="15">Z151</strain>
    </source>
</reference>
<organism evidence="14 15">
    <name type="scientific">Hypsibius exemplaris</name>
    <name type="common">Freshwater tardigrade</name>
    <dbReference type="NCBI Taxonomy" id="2072580"/>
    <lineage>
        <taxon>Eukaryota</taxon>
        <taxon>Metazoa</taxon>
        <taxon>Ecdysozoa</taxon>
        <taxon>Tardigrada</taxon>
        <taxon>Eutardigrada</taxon>
        <taxon>Parachela</taxon>
        <taxon>Hypsibioidea</taxon>
        <taxon>Hypsibiidae</taxon>
        <taxon>Hypsibius</taxon>
    </lineage>
</organism>
<comment type="caution">
    <text evidence="14">The sequence shown here is derived from an EMBL/GenBank/DDBJ whole genome shotgun (WGS) entry which is preliminary data.</text>
</comment>
<evidence type="ECO:0000256" key="8">
    <source>
        <dbReference type="ARBA" id="ARBA00023136"/>
    </source>
</evidence>
<feature type="repeat" description="ANK" evidence="10">
    <location>
        <begin position="485"/>
        <end position="517"/>
    </location>
</feature>
<dbReference type="Pfam" id="PF13637">
    <property type="entry name" value="Ank_4"/>
    <property type="match status" value="1"/>
</dbReference>
<dbReference type="InterPro" id="IPR036770">
    <property type="entry name" value="Ankyrin_rpt-contain_sf"/>
</dbReference>
<feature type="repeat" description="ANK" evidence="10">
    <location>
        <begin position="1029"/>
        <end position="1051"/>
    </location>
</feature>
<gene>
    <name evidence="14" type="ORF">BV898_12910</name>
</gene>
<dbReference type="PRINTS" id="PR01097">
    <property type="entry name" value="TRNSRECEPTRP"/>
</dbReference>
<dbReference type="GO" id="GO:0005262">
    <property type="term" value="F:calcium channel activity"/>
    <property type="evidence" value="ECO:0007669"/>
    <property type="project" value="InterPro"/>
</dbReference>
<keyword evidence="5 12" id="KW-1133">Transmembrane helix</keyword>
<feature type="transmembrane region" description="Helical" evidence="12">
    <location>
        <begin position="1569"/>
        <end position="1598"/>
    </location>
</feature>
<feature type="repeat" description="ANK" evidence="10">
    <location>
        <begin position="1064"/>
        <end position="1097"/>
    </location>
</feature>
<keyword evidence="6 10" id="KW-0040">ANK repeat</keyword>
<feature type="repeat" description="ANK" evidence="10">
    <location>
        <begin position="844"/>
        <end position="876"/>
    </location>
</feature>
<evidence type="ECO:0000256" key="2">
    <source>
        <dbReference type="ARBA" id="ARBA00022448"/>
    </source>
</evidence>
<evidence type="ECO:0000256" key="5">
    <source>
        <dbReference type="ARBA" id="ARBA00022989"/>
    </source>
</evidence>
<dbReference type="InterPro" id="IPR002110">
    <property type="entry name" value="Ankyrin_rpt"/>
</dbReference>
<feature type="repeat" description="ANK" evidence="10">
    <location>
        <begin position="419"/>
        <end position="451"/>
    </location>
</feature>
<feature type="repeat" description="ANK" evidence="10">
    <location>
        <begin position="245"/>
        <end position="277"/>
    </location>
</feature>
<keyword evidence="7" id="KW-0406">Ion transport</keyword>
<feature type="repeat" description="ANK" evidence="10">
    <location>
        <begin position="586"/>
        <end position="609"/>
    </location>
</feature>
<feature type="transmembrane region" description="Helical" evidence="12">
    <location>
        <begin position="1327"/>
        <end position="1347"/>
    </location>
</feature>